<proteinExistence type="predicted"/>
<dbReference type="EMBL" id="JALBCA010000063">
    <property type="protein sequence ID" value="KAI2385098.1"/>
    <property type="molecule type" value="Genomic_DNA"/>
</dbReference>
<reference evidence="1" key="1">
    <citation type="journal article" date="2022" name="bioRxiv">
        <title>Population genetic analysis of Ophidiomyces ophidiicola, the causative agent of snake fungal disease, indicates recent introductions to the USA.</title>
        <authorList>
            <person name="Ladner J.T."/>
            <person name="Palmer J.M."/>
            <person name="Ettinger C.L."/>
            <person name="Stajich J.E."/>
            <person name="Farrell T.M."/>
            <person name="Glorioso B.M."/>
            <person name="Lawson B."/>
            <person name="Price S.J."/>
            <person name="Stengle A.G."/>
            <person name="Grear D.A."/>
            <person name="Lorch J.M."/>
        </authorList>
    </citation>
    <scope>NUCLEOTIDE SEQUENCE</scope>
    <source>
        <strain evidence="1">NWHC 24266-5</strain>
    </source>
</reference>
<comment type="caution">
    <text evidence="1">The sequence shown here is derived from an EMBL/GenBank/DDBJ whole genome shotgun (WGS) entry which is preliminary data.</text>
</comment>
<gene>
    <name evidence="1" type="primary">ECM39</name>
    <name evidence="1" type="ORF">LOY88_004280</name>
</gene>
<keyword evidence="1" id="KW-0808">Transferase</keyword>
<name>A0ACB8UTW7_9EURO</name>
<dbReference type="EC" id="2.4.1.260" evidence="1"/>
<accession>A0ACB8UTW7</accession>
<evidence type="ECO:0000313" key="1">
    <source>
        <dbReference type="EMBL" id="KAI2385098.1"/>
    </source>
</evidence>
<sequence length="573" mass="64536">MARLTELLLLIPCLVFLHLFLSPYTKVEESFNIQAVHDILKYGIPSGDTSTAFRENYDHFTFPGAVPRTFVGAVVLAGVARPFIWLNAKLQSQLLVRGILGALNAVSLIAYARAVKRAFGREAGVWYTLLQASQFHVIYYASRTLPNMFAFGITTFALKCLLPDAAVDPTPSKSAVKYRLCLYFLTLAGIIFRSEIALLLATVTIYHWTQGNVNIRREVIPAGVCGVLVGLFVSVPIDSFFWQKYPLWPELSAFLYNVVSGNASNWGVHPWHFYFTSAIPRLLLNPVTYLLAIPMACLIPARRPAAASLLTPSLAYIIVYSAQPHKEWRFILYTVPPITAAAALGASYIWIHRAKSVPYRFLSVTLLLSTLATFLLSTFVLLPASIANYPGAQALNRLHKLAHNTEPVLRVYMDTLTCQTGVTHFLEKAPPEHPMVVLPGSADGRMPTLRSGTTRWIYDKTEDKNLIDSLSFWDRLDYALVENENVVQGRDNWELLEEIKGFGGLKLLKPGQEDGTEQAQSEFLKKIFPSEAVINAWEWFRQSARRHLTRGWWLEVRVVPKIKIMRRIPRVRS</sequence>
<protein>
    <submittedName>
        <fullName evidence="1">Alpha-1,6- mannosyltransferase</fullName>
        <ecNumber evidence="1">2.4.1.260</ecNumber>
    </submittedName>
</protein>
<organism evidence="1">
    <name type="scientific">Ophidiomyces ophidiicola</name>
    <dbReference type="NCBI Taxonomy" id="1387563"/>
    <lineage>
        <taxon>Eukaryota</taxon>
        <taxon>Fungi</taxon>
        <taxon>Dikarya</taxon>
        <taxon>Ascomycota</taxon>
        <taxon>Pezizomycotina</taxon>
        <taxon>Eurotiomycetes</taxon>
        <taxon>Eurotiomycetidae</taxon>
        <taxon>Onygenales</taxon>
        <taxon>Onygenaceae</taxon>
        <taxon>Ophidiomyces</taxon>
    </lineage>
</organism>
<keyword evidence="1" id="KW-0328">Glycosyltransferase</keyword>